<sequence>MEKKKVRNYFIILSAFVLVMIAAAFTIQVYPGGYGYDYNERSNELVIEQGMFFKEYKTVQMGAEEGLRYALFQDRTDLAIQTWSYLLLIPVFSMFFLKRVLSAYKGRAEKRFTITDYLNVFALVVAFALIVILLMMLNGHLQYLSQVFNSVQ</sequence>
<evidence type="ECO:0000256" key="1">
    <source>
        <dbReference type="SAM" id="Phobius"/>
    </source>
</evidence>
<feature type="transmembrane region" description="Helical" evidence="1">
    <location>
        <begin position="9"/>
        <end position="30"/>
    </location>
</feature>
<dbReference type="Proteomes" id="UP000031972">
    <property type="component" value="Unassembled WGS sequence"/>
</dbReference>
<evidence type="ECO:0000313" key="3">
    <source>
        <dbReference type="Proteomes" id="UP000031972"/>
    </source>
</evidence>
<keyword evidence="1" id="KW-0472">Membrane</keyword>
<dbReference type="EMBL" id="JXRR01000011">
    <property type="protein sequence ID" value="KIL48696.1"/>
    <property type="molecule type" value="Genomic_DNA"/>
</dbReference>
<protein>
    <submittedName>
        <fullName evidence="2">Uncharacterized protein</fullName>
    </submittedName>
</protein>
<keyword evidence="3" id="KW-1185">Reference proteome</keyword>
<dbReference type="AlphaFoldDB" id="A0A0C2VWA8"/>
<proteinExistence type="predicted"/>
<reference evidence="2 3" key="1">
    <citation type="submission" date="2015-01" db="EMBL/GenBank/DDBJ databases">
        <title>Jeotgalibacillus campisalis genome sequencing.</title>
        <authorList>
            <person name="Goh K.M."/>
            <person name="Chan K.-G."/>
            <person name="Yaakop A.S."/>
            <person name="Ee R."/>
            <person name="Gan H.M."/>
            <person name="Chan C.S."/>
        </authorList>
    </citation>
    <scope>NUCLEOTIDE SEQUENCE [LARGE SCALE GENOMIC DNA]</scope>
    <source>
        <strain evidence="2 3">SF-57</strain>
    </source>
</reference>
<name>A0A0C2VWA8_9BACL</name>
<feature type="transmembrane region" description="Helical" evidence="1">
    <location>
        <begin position="117"/>
        <end position="137"/>
    </location>
</feature>
<organism evidence="2 3">
    <name type="scientific">Jeotgalibacillus campisalis</name>
    <dbReference type="NCBI Taxonomy" id="220754"/>
    <lineage>
        <taxon>Bacteria</taxon>
        <taxon>Bacillati</taxon>
        <taxon>Bacillota</taxon>
        <taxon>Bacilli</taxon>
        <taxon>Bacillales</taxon>
        <taxon>Caryophanaceae</taxon>
        <taxon>Jeotgalibacillus</taxon>
    </lineage>
</organism>
<keyword evidence="1" id="KW-1133">Transmembrane helix</keyword>
<dbReference type="PATRIC" id="fig|220754.4.peg.1304"/>
<accession>A0A0C2VWA8</accession>
<evidence type="ECO:0000313" key="2">
    <source>
        <dbReference type="EMBL" id="KIL48696.1"/>
    </source>
</evidence>
<gene>
    <name evidence="2" type="ORF">KR50_12810</name>
</gene>
<dbReference type="RefSeq" id="WP_041056184.1">
    <property type="nucleotide sequence ID" value="NZ_JXRR01000011.1"/>
</dbReference>
<comment type="caution">
    <text evidence="2">The sequence shown here is derived from an EMBL/GenBank/DDBJ whole genome shotgun (WGS) entry which is preliminary data.</text>
</comment>
<dbReference type="OrthoDB" id="2452882at2"/>
<keyword evidence="1" id="KW-0812">Transmembrane</keyword>
<feature type="transmembrane region" description="Helical" evidence="1">
    <location>
        <begin position="78"/>
        <end position="97"/>
    </location>
</feature>